<evidence type="ECO:0000313" key="6">
    <source>
        <dbReference type="Proteomes" id="UP001153076"/>
    </source>
</evidence>
<dbReference type="EMBL" id="JAKOGI010001150">
    <property type="protein sequence ID" value="KAJ8427397.1"/>
    <property type="molecule type" value="Genomic_DNA"/>
</dbReference>
<comment type="caution">
    <text evidence="5">The sequence shown here is derived from an EMBL/GenBank/DDBJ whole genome shotgun (WGS) entry which is preliminary data.</text>
</comment>
<dbReference type="AlphaFoldDB" id="A0A9Q1JJ38"/>
<accession>A0A9Q1JJ38</accession>
<reference evidence="5" key="1">
    <citation type="submission" date="2022-04" db="EMBL/GenBank/DDBJ databases">
        <title>Carnegiea gigantea Genome sequencing and assembly v2.</title>
        <authorList>
            <person name="Copetti D."/>
            <person name="Sanderson M.J."/>
            <person name="Burquez A."/>
            <person name="Wojciechowski M.F."/>
        </authorList>
    </citation>
    <scope>NUCLEOTIDE SEQUENCE</scope>
    <source>
        <strain evidence="5">SGP5-SGP5p</strain>
        <tissue evidence="5">Aerial part</tissue>
    </source>
</reference>
<organism evidence="5 6">
    <name type="scientific">Carnegiea gigantea</name>
    <dbReference type="NCBI Taxonomy" id="171969"/>
    <lineage>
        <taxon>Eukaryota</taxon>
        <taxon>Viridiplantae</taxon>
        <taxon>Streptophyta</taxon>
        <taxon>Embryophyta</taxon>
        <taxon>Tracheophyta</taxon>
        <taxon>Spermatophyta</taxon>
        <taxon>Magnoliopsida</taxon>
        <taxon>eudicotyledons</taxon>
        <taxon>Gunneridae</taxon>
        <taxon>Pentapetalae</taxon>
        <taxon>Caryophyllales</taxon>
        <taxon>Cactineae</taxon>
        <taxon>Cactaceae</taxon>
        <taxon>Cactoideae</taxon>
        <taxon>Echinocereeae</taxon>
        <taxon>Carnegiea</taxon>
    </lineage>
</organism>
<keyword evidence="3" id="KW-0012">Acyltransferase</keyword>
<evidence type="ECO:0000256" key="3">
    <source>
        <dbReference type="ARBA" id="ARBA00023315"/>
    </source>
</evidence>
<dbReference type="PANTHER" id="PTHR31623:SF118">
    <property type="entry name" value="BAHD ACYLTRANSFERASE"/>
    <property type="match status" value="1"/>
</dbReference>
<evidence type="ECO:0000313" key="5">
    <source>
        <dbReference type="EMBL" id="KAJ8427397.1"/>
    </source>
</evidence>
<proteinExistence type="inferred from homology"/>
<dbReference type="Proteomes" id="UP001153076">
    <property type="component" value="Unassembled WGS sequence"/>
</dbReference>
<keyword evidence="2" id="KW-0808">Transferase</keyword>
<comment type="similarity">
    <text evidence="1">Belongs to the plant acyltransferase family.</text>
</comment>
<protein>
    <submittedName>
        <fullName evidence="5">Uncharacterized protein</fullName>
    </submittedName>
</protein>
<evidence type="ECO:0000256" key="4">
    <source>
        <dbReference type="SAM" id="MobiDB-lite"/>
    </source>
</evidence>
<name>A0A9Q1JJ38_9CARY</name>
<dbReference type="Gene3D" id="3.30.559.10">
    <property type="entry name" value="Chloramphenicol acetyltransferase-like domain"/>
    <property type="match status" value="2"/>
</dbReference>
<dbReference type="GO" id="GO:0016746">
    <property type="term" value="F:acyltransferase activity"/>
    <property type="evidence" value="ECO:0007669"/>
    <property type="project" value="UniProtKB-KW"/>
</dbReference>
<dbReference type="InterPro" id="IPR023213">
    <property type="entry name" value="CAT-like_dom_sf"/>
</dbReference>
<dbReference type="PANTHER" id="PTHR31623">
    <property type="entry name" value="F21J9.9"/>
    <property type="match status" value="1"/>
</dbReference>
<evidence type="ECO:0000256" key="2">
    <source>
        <dbReference type="ARBA" id="ARBA00022679"/>
    </source>
</evidence>
<gene>
    <name evidence="5" type="ORF">Cgig2_027947</name>
</gene>
<dbReference type="Pfam" id="PF02458">
    <property type="entry name" value="Transferase"/>
    <property type="match status" value="1"/>
</dbReference>
<sequence>MQSKTIISKEAIKPSQPTPRERTLSKSLLDQFSPHIFVRVILFYLPAGRQNPNPTDTTSIKLLKTSLSKTLSHYYPFAGKVNKEGQIECTDDGVELLEARFSSRLVDVLEHPRIEEISKLFPISGDEALKGSGIDSLVVIQITRFDCGGMAIGACFSHKIVDASSIATFMNDWASITCNPNHGPIPQFSGASFFPPFDSMTISPKSMPPSEECRTRRLVFNVSKIDALRNNNVLRALHPTRFETIAALICKTILGGSTATSGSTRPRAVNIIVNLRTKMAPPLSENQIGNFATHNLVNVTACETDLYSLVRLLKDGMAKFHEKFGQQLDSAYERSSEIHNSYKELEQLLGNKNAEIFPFYNVDFGFGKPVWASVFPNPTRNCIFMCDTRDGKGIEAWVSLDDPDVAVFENDHELLSFASTNPSPLGTL</sequence>
<keyword evidence="6" id="KW-1185">Reference proteome</keyword>
<feature type="region of interest" description="Disordered" evidence="4">
    <location>
        <begin position="1"/>
        <end position="22"/>
    </location>
</feature>
<evidence type="ECO:0000256" key="1">
    <source>
        <dbReference type="ARBA" id="ARBA00009861"/>
    </source>
</evidence>
<dbReference type="OrthoDB" id="671439at2759"/>